<evidence type="ECO:0000259" key="1">
    <source>
        <dbReference type="Pfam" id="PF01609"/>
    </source>
</evidence>
<keyword evidence="4" id="KW-1185">Reference proteome</keyword>
<dbReference type="PANTHER" id="PTHR30007:SF0">
    <property type="entry name" value="TRANSPOSASE"/>
    <property type="match status" value="1"/>
</dbReference>
<dbReference type="GO" id="GO:0004803">
    <property type="term" value="F:transposase activity"/>
    <property type="evidence" value="ECO:0007669"/>
    <property type="project" value="InterPro"/>
</dbReference>
<evidence type="ECO:0000313" key="3">
    <source>
        <dbReference type="EMBL" id="VFJ15214.1"/>
    </source>
</evidence>
<dbReference type="EMBL" id="LR216287">
    <property type="protein sequence ID" value="VFJ14765.1"/>
    <property type="molecule type" value="Genomic_DNA"/>
</dbReference>
<feature type="domain" description="Transposase IS4-like" evidence="1">
    <location>
        <begin position="16"/>
        <end position="166"/>
    </location>
</feature>
<protein>
    <submittedName>
        <fullName evidence="2">Transposase</fullName>
    </submittedName>
</protein>
<accession>A0A484IBS8</accession>
<name>A0A484IBS8_9ARCH</name>
<evidence type="ECO:0000313" key="2">
    <source>
        <dbReference type="EMBL" id="VFJ14765.1"/>
    </source>
</evidence>
<dbReference type="AlphaFoldDB" id="A0A484IBS8"/>
<reference evidence="2 4" key="1">
    <citation type="submission" date="2019-02" db="EMBL/GenBank/DDBJ databases">
        <authorList>
            <person name="Lehtovirta-Morley E L."/>
        </authorList>
    </citation>
    <scope>NUCLEOTIDE SEQUENCE [LARGE SCALE GENOMIC DNA]</scope>
    <source>
        <strain evidence="2">NFRAN1</strain>
    </source>
</reference>
<dbReference type="KEGG" id="nfn:NFRAN_2891"/>
<dbReference type="OrthoDB" id="133438at2157"/>
<dbReference type="RefSeq" id="WP_172602283.1">
    <property type="nucleotide sequence ID" value="NZ_LR216287.1"/>
</dbReference>
<dbReference type="GO" id="GO:0006313">
    <property type="term" value="P:DNA transposition"/>
    <property type="evidence" value="ECO:0007669"/>
    <property type="project" value="InterPro"/>
</dbReference>
<dbReference type="PANTHER" id="PTHR30007">
    <property type="entry name" value="PHP DOMAIN PROTEIN"/>
    <property type="match status" value="1"/>
</dbReference>
<dbReference type="EMBL" id="LR216287">
    <property type="protein sequence ID" value="VFJ15214.1"/>
    <property type="molecule type" value="Genomic_DNA"/>
</dbReference>
<sequence length="184" mass="21580">MAIHRQYIHKVTFRGAKTGNNPTDRSKLGTKRHILTEKKGIPLSVVISPASTHDINLVTDVVDNTVIKRPKSLSRSRRRRRRLQHLCLDKGYKSAEEEQELIKRGYVLHIPIKKKKGKKGEIGKEISMPNRKKYSSKRWVVERTNSWHNRFRKLFTRYEKKDENYLGLAQFSCSIIIYRKLILG</sequence>
<gene>
    <name evidence="2" type="ORF">NFRAN_2443</name>
    <name evidence="3" type="ORF">NFRAN_2891</name>
</gene>
<dbReference type="NCBIfam" id="NF033580">
    <property type="entry name" value="transpos_IS5_3"/>
    <property type="match status" value="1"/>
</dbReference>
<dbReference type="KEGG" id="nfn:NFRAN_2443"/>
<dbReference type="InterPro" id="IPR002559">
    <property type="entry name" value="Transposase_11"/>
</dbReference>
<dbReference type="GO" id="GO:0003677">
    <property type="term" value="F:DNA binding"/>
    <property type="evidence" value="ECO:0007669"/>
    <property type="project" value="InterPro"/>
</dbReference>
<dbReference type="Proteomes" id="UP000294299">
    <property type="component" value="Chromosome NFRAN"/>
</dbReference>
<dbReference type="Pfam" id="PF01609">
    <property type="entry name" value="DDE_Tnp_1"/>
    <property type="match status" value="1"/>
</dbReference>
<evidence type="ECO:0000313" key="4">
    <source>
        <dbReference type="Proteomes" id="UP000294299"/>
    </source>
</evidence>
<proteinExistence type="predicted"/>
<dbReference type="GeneID" id="39421643"/>
<organism evidence="2 4">
    <name type="scientific">Candidatus Nitrosocosmicus franklandianus</name>
    <dbReference type="NCBI Taxonomy" id="1798806"/>
    <lineage>
        <taxon>Archaea</taxon>
        <taxon>Nitrososphaerota</taxon>
        <taxon>Nitrososphaeria</taxon>
        <taxon>Nitrososphaerales</taxon>
        <taxon>Nitrososphaeraceae</taxon>
        <taxon>Candidatus Nitrosocosmicus</taxon>
    </lineage>
</organism>